<evidence type="ECO:0000313" key="1">
    <source>
        <dbReference type="EMBL" id="KAK9198919.1"/>
    </source>
</evidence>
<gene>
    <name evidence="1" type="ORF">WN944_014105</name>
</gene>
<dbReference type="Proteomes" id="UP001428341">
    <property type="component" value="Unassembled WGS sequence"/>
</dbReference>
<sequence>MGSPNQGKTLSSSKAKCKLKLEMQSNGRNEVEAMLTEESTAVAGYQPRQHFTVDKSGLGSGLALLWSVEIVVDIKSYSMHHIDAIVQADNGCYWRCRGIYGHPEGDQKHHT</sequence>
<keyword evidence="2" id="KW-1185">Reference proteome</keyword>
<name>A0AAP0QLA4_9ROSI</name>
<accession>A0AAP0QLA4</accession>
<dbReference type="AlphaFoldDB" id="A0AAP0QLA4"/>
<evidence type="ECO:0000313" key="2">
    <source>
        <dbReference type="Proteomes" id="UP001428341"/>
    </source>
</evidence>
<dbReference type="EMBL" id="JBCGBO010000005">
    <property type="protein sequence ID" value="KAK9198919.1"/>
    <property type="molecule type" value="Genomic_DNA"/>
</dbReference>
<organism evidence="1 2">
    <name type="scientific">Citrus x changshan-huyou</name>
    <dbReference type="NCBI Taxonomy" id="2935761"/>
    <lineage>
        <taxon>Eukaryota</taxon>
        <taxon>Viridiplantae</taxon>
        <taxon>Streptophyta</taxon>
        <taxon>Embryophyta</taxon>
        <taxon>Tracheophyta</taxon>
        <taxon>Spermatophyta</taxon>
        <taxon>Magnoliopsida</taxon>
        <taxon>eudicotyledons</taxon>
        <taxon>Gunneridae</taxon>
        <taxon>Pentapetalae</taxon>
        <taxon>rosids</taxon>
        <taxon>malvids</taxon>
        <taxon>Sapindales</taxon>
        <taxon>Rutaceae</taxon>
        <taxon>Aurantioideae</taxon>
        <taxon>Citrus</taxon>
    </lineage>
</organism>
<proteinExistence type="predicted"/>
<protein>
    <submittedName>
        <fullName evidence="1">Uncharacterized protein</fullName>
    </submittedName>
</protein>
<reference evidence="1 2" key="1">
    <citation type="submission" date="2024-05" db="EMBL/GenBank/DDBJ databases">
        <title>Haplotype-resolved chromosome-level genome assembly of Huyou (Citrus changshanensis).</title>
        <authorList>
            <person name="Miao C."/>
            <person name="Chen W."/>
            <person name="Wu Y."/>
            <person name="Wang L."/>
            <person name="Zhao S."/>
            <person name="Grierson D."/>
            <person name="Xu C."/>
            <person name="Chen K."/>
        </authorList>
    </citation>
    <scope>NUCLEOTIDE SEQUENCE [LARGE SCALE GENOMIC DNA]</scope>
    <source>
        <strain evidence="1">01-14</strain>
        <tissue evidence="1">Leaf</tissue>
    </source>
</reference>
<comment type="caution">
    <text evidence="1">The sequence shown here is derived from an EMBL/GenBank/DDBJ whole genome shotgun (WGS) entry which is preliminary data.</text>
</comment>